<name>A0ABV9E6V3_9ACTN</name>
<feature type="domain" description="Fibronectin type III-like" evidence="4">
    <location>
        <begin position="749"/>
        <end position="819"/>
    </location>
</feature>
<accession>A0ABV9E6V3</accession>
<evidence type="ECO:0000256" key="1">
    <source>
        <dbReference type="ARBA" id="ARBA00005336"/>
    </source>
</evidence>
<comment type="similarity">
    <text evidence="1">Belongs to the glycosyl hydrolase 3 family.</text>
</comment>
<reference evidence="6" key="1">
    <citation type="journal article" date="2019" name="Int. J. Syst. Evol. Microbiol.">
        <title>The Global Catalogue of Microorganisms (GCM) 10K type strain sequencing project: providing services to taxonomists for standard genome sequencing and annotation.</title>
        <authorList>
            <consortium name="The Broad Institute Genomics Platform"/>
            <consortium name="The Broad Institute Genome Sequencing Center for Infectious Disease"/>
            <person name="Wu L."/>
            <person name="Ma J."/>
        </authorList>
    </citation>
    <scope>NUCLEOTIDE SEQUENCE [LARGE SCALE GENOMIC DNA]</scope>
    <source>
        <strain evidence="6">CCUG 49560</strain>
    </source>
</reference>
<dbReference type="Gene3D" id="3.20.20.300">
    <property type="entry name" value="Glycoside hydrolase, family 3, N-terminal domain"/>
    <property type="match status" value="1"/>
</dbReference>
<gene>
    <name evidence="5" type="ORF">ACFO8L_04240</name>
</gene>
<keyword evidence="6" id="KW-1185">Reference proteome</keyword>
<evidence type="ECO:0000256" key="3">
    <source>
        <dbReference type="SAM" id="MobiDB-lite"/>
    </source>
</evidence>
<dbReference type="InterPro" id="IPR001764">
    <property type="entry name" value="Glyco_hydro_3_N"/>
</dbReference>
<sequence length="836" mass="87977">MTEDEFDDVVRKLDLEQKVRLLTGATAWRTHALPDIGLRSIVTSDGPIGVRGMGWDERSTSLTLPSPTGVAASWDEDLVGRLGVLLAAEARRKGVDVLLAPTINLHRSPLGGRHFECYSEDPLLTARIGAAYIRGVQSRGVAATAKHYVANDSETERLTLDARVDDRTLRELYMAPFEAAVEAGVWVVMAAYNGVNGATMTENPLLAEPLKGEWGFDGMVVSDWGAVRSTVPAGRAAQDLAMPGPDGPWGDALVAAVRAGEVPEEAVDEKVRRLLRLASRVGALSPGDVLDDAGTGASGALDGTGPEGTPHDPTTHIAPTPRDAESRALLREAVVASTVLLRNERSVLPLDPDRLRRVAVIGPSAAAPRIQGGGSAGVYPVSSVSPLDGIRDALAGRAEVVHATGVHISGRPTPLDLENSCDPLTGEPGVLVRLLDASGAELHAEHRLTGRILEPALVDGSATVEIAARLCAHATGTWNLAVSGWGHVFLSADGVTLIDEEVERDTDDPATVHLTPPYRHATLALAAGQEVELVARRRLDPDSGLASVLAADPPRGSDEEEFASAVELAAGADVVVLVVGTTEEVESEGYDRTDLSLPGDQDALVRAVVAANPDTVVVVNAGGPVAMPWREEVPAVLLSWFPGQEYGDGLAEVLFGDAEPGGRLPTTWAGRALAGTTPVDGVLEYTEGLDIGHRAWLREPDAPAYWFGHGLGYTTWEYEGLTAPGHAEPGEPFTVRVRLRNTGERAGSEVVQVYLSRPESALPRPALWLAGFAKVHAGPGQAVEAEIEVPARAVQHWSADAGAWQGEPGAFTVLAGRSAGDLPLRGTVGTDTVTSV</sequence>
<organism evidence="5 6">
    <name type="scientific">Sphaerisporangium corydalis</name>
    <dbReference type="NCBI Taxonomy" id="1441875"/>
    <lineage>
        <taxon>Bacteria</taxon>
        <taxon>Bacillati</taxon>
        <taxon>Actinomycetota</taxon>
        <taxon>Actinomycetes</taxon>
        <taxon>Streptosporangiales</taxon>
        <taxon>Streptosporangiaceae</taxon>
        <taxon>Sphaerisporangium</taxon>
    </lineage>
</organism>
<dbReference type="InterPro" id="IPR036881">
    <property type="entry name" value="Glyco_hydro_3_C_sf"/>
</dbReference>
<dbReference type="Gene3D" id="3.40.50.1700">
    <property type="entry name" value="Glycoside hydrolase family 3 C-terminal domain"/>
    <property type="match status" value="1"/>
</dbReference>
<dbReference type="SUPFAM" id="SSF52279">
    <property type="entry name" value="Beta-D-glucan exohydrolase, C-terminal domain"/>
    <property type="match status" value="1"/>
</dbReference>
<dbReference type="GO" id="GO:0016787">
    <property type="term" value="F:hydrolase activity"/>
    <property type="evidence" value="ECO:0007669"/>
    <property type="project" value="UniProtKB-KW"/>
</dbReference>
<feature type="region of interest" description="Disordered" evidence="3">
    <location>
        <begin position="289"/>
        <end position="322"/>
    </location>
</feature>
<dbReference type="SUPFAM" id="SSF51445">
    <property type="entry name" value="(Trans)glycosidases"/>
    <property type="match status" value="1"/>
</dbReference>
<evidence type="ECO:0000313" key="5">
    <source>
        <dbReference type="EMBL" id="MFC4585266.1"/>
    </source>
</evidence>
<evidence type="ECO:0000313" key="6">
    <source>
        <dbReference type="Proteomes" id="UP001595891"/>
    </source>
</evidence>
<dbReference type="InterPro" id="IPR036962">
    <property type="entry name" value="Glyco_hydro_3_N_sf"/>
</dbReference>
<dbReference type="Gene3D" id="2.60.40.10">
    <property type="entry name" value="Immunoglobulins"/>
    <property type="match status" value="1"/>
</dbReference>
<dbReference type="PRINTS" id="PR00133">
    <property type="entry name" value="GLHYDRLASE3"/>
</dbReference>
<dbReference type="PANTHER" id="PTHR42715">
    <property type="entry name" value="BETA-GLUCOSIDASE"/>
    <property type="match status" value="1"/>
</dbReference>
<dbReference type="Pfam" id="PF00933">
    <property type="entry name" value="Glyco_hydro_3"/>
    <property type="match status" value="1"/>
</dbReference>
<evidence type="ECO:0000259" key="4">
    <source>
        <dbReference type="SMART" id="SM01217"/>
    </source>
</evidence>
<dbReference type="InterPro" id="IPR026891">
    <property type="entry name" value="Fn3-like"/>
</dbReference>
<dbReference type="Proteomes" id="UP001595891">
    <property type="component" value="Unassembled WGS sequence"/>
</dbReference>
<comment type="caution">
    <text evidence="5">The sequence shown here is derived from an EMBL/GenBank/DDBJ whole genome shotgun (WGS) entry which is preliminary data.</text>
</comment>
<dbReference type="EMBL" id="JBHSFN010000002">
    <property type="protein sequence ID" value="MFC4585266.1"/>
    <property type="molecule type" value="Genomic_DNA"/>
</dbReference>
<dbReference type="RefSeq" id="WP_262846611.1">
    <property type="nucleotide sequence ID" value="NZ_JANZYP010000049.1"/>
</dbReference>
<dbReference type="InterPro" id="IPR002772">
    <property type="entry name" value="Glyco_hydro_3_C"/>
</dbReference>
<dbReference type="InterPro" id="IPR013783">
    <property type="entry name" value="Ig-like_fold"/>
</dbReference>
<keyword evidence="2 5" id="KW-0378">Hydrolase</keyword>
<dbReference type="SMART" id="SM01217">
    <property type="entry name" value="Fn3_like"/>
    <property type="match status" value="1"/>
</dbReference>
<dbReference type="Gene3D" id="2.60.120.260">
    <property type="entry name" value="Galactose-binding domain-like"/>
    <property type="match status" value="1"/>
</dbReference>
<dbReference type="InterPro" id="IPR050288">
    <property type="entry name" value="Cellulose_deg_GH3"/>
</dbReference>
<evidence type="ECO:0000256" key="2">
    <source>
        <dbReference type="ARBA" id="ARBA00022801"/>
    </source>
</evidence>
<dbReference type="Pfam" id="PF14310">
    <property type="entry name" value="Fn3-like"/>
    <property type="match status" value="1"/>
</dbReference>
<dbReference type="SUPFAM" id="SSF56988">
    <property type="entry name" value="Anthrax protective antigen"/>
    <property type="match status" value="1"/>
</dbReference>
<dbReference type="PANTHER" id="PTHR42715:SF10">
    <property type="entry name" value="BETA-GLUCOSIDASE"/>
    <property type="match status" value="1"/>
</dbReference>
<dbReference type="InterPro" id="IPR017853">
    <property type="entry name" value="GH"/>
</dbReference>
<proteinExistence type="inferred from homology"/>
<dbReference type="Pfam" id="PF01915">
    <property type="entry name" value="Glyco_hydro_3_C"/>
    <property type="match status" value="1"/>
</dbReference>
<protein>
    <submittedName>
        <fullName evidence="5">Glycoside hydrolase family 3 C-terminal domain-containing protein</fullName>
    </submittedName>
</protein>